<gene>
    <name evidence="1" type="ORF">K466DRAFT_595150</name>
</gene>
<evidence type="ECO:0000313" key="1">
    <source>
        <dbReference type="EMBL" id="TFK92482.1"/>
    </source>
</evidence>
<evidence type="ECO:0000313" key="2">
    <source>
        <dbReference type="Proteomes" id="UP000308197"/>
    </source>
</evidence>
<name>A0A5C3PSK4_9APHY</name>
<accession>A0A5C3PSK4</accession>
<proteinExistence type="predicted"/>
<reference evidence="1 2" key="1">
    <citation type="journal article" date="2019" name="Nat. Ecol. Evol.">
        <title>Megaphylogeny resolves global patterns of mushroom evolution.</title>
        <authorList>
            <person name="Varga T."/>
            <person name="Krizsan K."/>
            <person name="Foldi C."/>
            <person name="Dima B."/>
            <person name="Sanchez-Garcia M."/>
            <person name="Sanchez-Ramirez S."/>
            <person name="Szollosi G.J."/>
            <person name="Szarkandi J.G."/>
            <person name="Papp V."/>
            <person name="Albert L."/>
            <person name="Andreopoulos W."/>
            <person name="Angelini C."/>
            <person name="Antonin V."/>
            <person name="Barry K.W."/>
            <person name="Bougher N.L."/>
            <person name="Buchanan P."/>
            <person name="Buyck B."/>
            <person name="Bense V."/>
            <person name="Catcheside P."/>
            <person name="Chovatia M."/>
            <person name="Cooper J."/>
            <person name="Damon W."/>
            <person name="Desjardin D."/>
            <person name="Finy P."/>
            <person name="Geml J."/>
            <person name="Haridas S."/>
            <person name="Hughes K."/>
            <person name="Justo A."/>
            <person name="Karasinski D."/>
            <person name="Kautmanova I."/>
            <person name="Kiss B."/>
            <person name="Kocsube S."/>
            <person name="Kotiranta H."/>
            <person name="LaButti K.M."/>
            <person name="Lechner B.E."/>
            <person name="Liimatainen K."/>
            <person name="Lipzen A."/>
            <person name="Lukacs Z."/>
            <person name="Mihaltcheva S."/>
            <person name="Morgado L.N."/>
            <person name="Niskanen T."/>
            <person name="Noordeloos M.E."/>
            <person name="Ohm R.A."/>
            <person name="Ortiz-Santana B."/>
            <person name="Ovrebo C."/>
            <person name="Racz N."/>
            <person name="Riley R."/>
            <person name="Savchenko A."/>
            <person name="Shiryaev A."/>
            <person name="Soop K."/>
            <person name="Spirin V."/>
            <person name="Szebenyi C."/>
            <person name="Tomsovsky M."/>
            <person name="Tulloss R.E."/>
            <person name="Uehling J."/>
            <person name="Grigoriev I.V."/>
            <person name="Vagvolgyi C."/>
            <person name="Papp T."/>
            <person name="Martin F.M."/>
            <person name="Miettinen O."/>
            <person name="Hibbett D.S."/>
            <person name="Nagy L.G."/>
        </authorList>
    </citation>
    <scope>NUCLEOTIDE SEQUENCE [LARGE SCALE GENOMIC DNA]</scope>
    <source>
        <strain evidence="1 2">HHB13444</strain>
    </source>
</reference>
<organism evidence="1 2">
    <name type="scientific">Polyporus arcularius HHB13444</name>
    <dbReference type="NCBI Taxonomy" id="1314778"/>
    <lineage>
        <taxon>Eukaryota</taxon>
        <taxon>Fungi</taxon>
        <taxon>Dikarya</taxon>
        <taxon>Basidiomycota</taxon>
        <taxon>Agaricomycotina</taxon>
        <taxon>Agaricomycetes</taxon>
        <taxon>Polyporales</taxon>
        <taxon>Polyporaceae</taxon>
        <taxon>Polyporus</taxon>
    </lineage>
</organism>
<protein>
    <submittedName>
        <fullName evidence="1">Uncharacterized protein</fullName>
    </submittedName>
</protein>
<dbReference type="EMBL" id="ML210997">
    <property type="protein sequence ID" value="TFK92482.1"/>
    <property type="molecule type" value="Genomic_DNA"/>
</dbReference>
<dbReference type="STRING" id="1314778.A0A5C3PSK4"/>
<sequence>MTYDYYDDPPRDLPTMHWAMLMLVCQRWRNIALHTPRLWRVVYVTANLDALKLQLARSCPATIDLFFKPPTSLLENAMPILLKEAHRIRTVSQCENFVVGRIKGLARVDFHMLGHMKPLFSCPLPALETIVISPDDPEDEHSEPFDLELTEERVPRIRKFACSRIRYPSSPTFWSSLRELRIGIQHNVQHPSLVDDVLHILSHAPELEILQLPDLGGTVRNPVPPPPMTCASETAVLRHLRTIKMCGPHDPSFVGAILQHIRVPVVRQYRIEVNVSDGAEIEHLVRQILLPAARDLVSIVEELYFTTNHREVSISNQDNRFWLAMKFQSRSSRNMFTISAFDVLCHALQDGPLKFLRFDHRDCSDSDVIPPHLWQTFLATCTSLHTVQFSYTNLPFIRSMLDALLIPVEGVPTSRPRNIAIWNPSDVYDSLYTHDLVEHLLNVGRSRASANLKLGVTLDMEHDLQYHPRFWPYHRAPSFKMHRWSLLALADQCNLGFRFKDSRNDMSFTALFDAEELGQLLTDRGEGSRCDCWS</sequence>
<dbReference type="SUPFAM" id="SSF81383">
    <property type="entry name" value="F-box domain"/>
    <property type="match status" value="1"/>
</dbReference>
<dbReference type="InterPro" id="IPR036047">
    <property type="entry name" value="F-box-like_dom_sf"/>
</dbReference>
<keyword evidence="2" id="KW-1185">Reference proteome</keyword>
<dbReference type="AlphaFoldDB" id="A0A5C3PSK4"/>
<dbReference type="Proteomes" id="UP000308197">
    <property type="component" value="Unassembled WGS sequence"/>
</dbReference>
<dbReference type="InParanoid" id="A0A5C3PSK4"/>